<keyword evidence="3" id="KW-1185">Reference proteome</keyword>
<name>A0A5C6B2M6_9BACT</name>
<comment type="caution">
    <text evidence="2">The sequence shown here is derived from an EMBL/GenBank/DDBJ whole genome shotgun (WGS) entry which is preliminary data.</text>
</comment>
<dbReference type="Proteomes" id="UP000320176">
    <property type="component" value="Unassembled WGS sequence"/>
</dbReference>
<evidence type="ECO:0000256" key="1">
    <source>
        <dbReference type="SAM" id="MobiDB-lite"/>
    </source>
</evidence>
<reference evidence="2 3" key="1">
    <citation type="submission" date="2019-02" db="EMBL/GenBank/DDBJ databases">
        <title>Deep-cultivation of Planctomycetes and their phenomic and genomic characterization uncovers novel biology.</title>
        <authorList>
            <person name="Wiegand S."/>
            <person name="Jogler M."/>
            <person name="Boedeker C."/>
            <person name="Pinto D."/>
            <person name="Vollmers J."/>
            <person name="Rivas-Marin E."/>
            <person name="Kohn T."/>
            <person name="Peeters S.H."/>
            <person name="Heuer A."/>
            <person name="Rast P."/>
            <person name="Oberbeckmann S."/>
            <person name="Bunk B."/>
            <person name="Jeske O."/>
            <person name="Meyerdierks A."/>
            <person name="Storesund J.E."/>
            <person name="Kallscheuer N."/>
            <person name="Luecker S."/>
            <person name="Lage O.M."/>
            <person name="Pohl T."/>
            <person name="Merkel B.J."/>
            <person name="Hornburger P."/>
            <person name="Mueller R.-W."/>
            <person name="Bruemmer F."/>
            <person name="Labrenz M."/>
            <person name="Spormann A.M."/>
            <person name="Op Den Camp H."/>
            <person name="Overmann J."/>
            <person name="Amann R."/>
            <person name="Jetten M.S.M."/>
            <person name="Mascher T."/>
            <person name="Medema M.H."/>
            <person name="Devos D.P."/>
            <person name="Kaster A.-K."/>
            <person name="Ovreas L."/>
            <person name="Rohde M."/>
            <person name="Galperin M.Y."/>
            <person name="Jogler C."/>
        </authorList>
    </citation>
    <scope>NUCLEOTIDE SEQUENCE [LARGE SCALE GENOMIC DNA]</scope>
    <source>
        <strain evidence="2 3">Pla52n</strain>
    </source>
</reference>
<feature type="compositionally biased region" description="Acidic residues" evidence="1">
    <location>
        <begin position="107"/>
        <end position="123"/>
    </location>
</feature>
<dbReference type="AlphaFoldDB" id="A0A5C6B2M6"/>
<protein>
    <submittedName>
        <fullName evidence="2">Uncharacterized protein</fullName>
    </submittedName>
</protein>
<dbReference type="RefSeq" id="WP_146520050.1">
    <property type="nucleotide sequence ID" value="NZ_CP151726.1"/>
</dbReference>
<organism evidence="2 3">
    <name type="scientific">Stieleria varia</name>
    <dbReference type="NCBI Taxonomy" id="2528005"/>
    <lineage>
        <taxon>Bacteria</taxon>
        <taxon>Pseudomonadati</taxon>
        <taxon>Planctomycetota</taxon>
        <taxon>Planctomycetia</taxon>
        <taxon>Pirellulales</taxon>
        <taxon>Pirellulaceae</taxon>
        <taxon>Stieleria</taxon>
    </lineage>
</organism>
<proteinExistence type="predicted"/>
<evidence type="ECO:0000313" key="2">
    <source>
        <dbReference type="EMBL" id="TWU04674.1"/>
    </source>
</evidence>
<feature type="region of interest" description="Disordered" evidence="1">
    <location>
        <begin position="90"/>
        <end position="127"/>
    </location>
</feature>
<dbReference type="EMBL" id="SJPN01000003">
    <property type="protein sequence ID" value="TWU04674.1"/>
    <property type="molecule type" value="Genomic_DNA"/>
</dbReference>
<gene>
    <name evidence="2" type="ORF">Pla52n_27160</name>
</gene>
<evidence type="ECO:0000313" key="3">
    <source>
        <dbReference type="Proteomes" id="UP000320176"/>
    </source>
</evidence>
<sequence>MNPTDDFENSSAGASGVPELLRVSDRIAILPVIYGSGQFAHTVRRWLLEYDFDCVAVPLPASFQAPVEAAIVDLPRPSIVIQPALKSFDAYDPSSDPAPWTPTPWGQDEEEEPSAEEDSEGGDELPLSYVPVDPCQPVIMAIRAAMGEHIRREYIDLETDPFRPFSTVMPDPFAVRQVSPEKFAAAILPSLSRPPDQQTRQRIVYMASQLSDLERRYKKILLVTSVLEWPWIREAYNDMFASERNDQSESSDQVNLPEHDLVETPQRYEIEPRSVMFLFGELPFITGLYERARRQLEVDDDVQIDGVKELLIAARVSYKEELKQFARRITPLHLSKCLQYIRNLSLIDRRMTPDLITIVTAAQQIMGDQYALHVAQLANQYPYFESQSGSGLSVVRLGIDQARLPDGEVVSLVSRLPGPPITWRTLQLKRRPSDPEKSRWQYRWNPFTHCSYPPEDQRIENFRTRVFDRAKAIMGNDLARTEKFTTSVKDGIDIRDTLRHWYERQIYVKVIPPSRGTLDACVMLFDSPADPRKYSWRTTWFAEHKEESTLAFFATPFADQLVGPGIGLSHYGGAMFLFPPIAIRDIWNDARLDYTETLEERLIAAACLHSRGRQIALLSHLPPGNGWRRLARRHKKQLIHVPLSSFSDEQVQQLRMVHVLNGHEVRSYAEEFIRRV</sequence>
<dbReference type="OrthoDB" id="9766398at2"/>
<accession>A0A5C6B2M6</accession>